<dbReference type="InterPro" id="IPR031968">
    <property type="entry name" value="VASt"/>
</dbReference>
<reference evidence="9" key="1">
    <citation type="submission" date="2018-01" db="EMBL/GenBank/DDBJ databases">
        <authorList>
            <person name="Mao J.F."/>
        </authorList>
    </citation>
    <scope>NUCLEOTIDE SEQUENCE</scope>
    <source>
        <strain evidence="9">Huo1</strain>
        <tissue evidence="9">Leaf</tissue>
    </source>
</reference>
<keyword evidence="4 7" id="KW-0472">Membrane</keyword>
<protein>
    <recommendedName>
        <fullName evidence="8">VASt domain-containing protein</fullName>
    </recommendedName>
</protein>
<evidence type="ECO:0000313" key="9">
    <source>
        <dbReference type="EMBL" id="KAG6435601.1"/>
    </source>
</evidence>
<keyword evidence="10" id="KW-1185">Reference proteome</keyword>
<evidence type="ECO:0000259" key="8">
    <source>
        <dbReference type="PROSITE" id="PS51778"/>
    </source>
</evidence>
<sequence length="653" mass="72936">MMAAMMSEKMVDPTPTPAPSITRNSSQQFSGESPAGSPSPEAPDRSSSSTPSPSRQLDLQGNCANCFGVDIETLIDCEKIRGQPPTRVEEYRQLFRLPPDEVLIQDFNCALQENFLLQGHMYLFGHYICFYSNLFGFETKKIIPFTEITSIRRANAVAVFPTAIEIIAGGKKYFFTSLLFRDEAYKLINEGWLHHGGGSKEITDQQEPKLDASSQENGSYIVEKSISTRQSLDESDIIGSDNNHLISEESKHLADGEPEIIPTSSVIEVKEEPNALPAPVTECSSPENSFTWEPEPTDAPGVPEGYTRVAESKFPVVRAEEFFNIFFSDDSVNFHESFHAKCGDKDFKCSSWQPHEKFGHTRDVSFQHPIKIYFGMPWSSHVHVRNVVSCLNHLIIDTSQNISDVPYGDYFAVEGRWDVEQVGNDSTPSCTLRVYTNVAFSKKTMWKGKIVQSTVEECREAYAIWIDLAHEVLKQKNLEKGGVSASNMNKNIVQPEEQANSLQHLEAKASDPGIPTTLPDMTDMNQQVTYISQGNASPALTGSLFKDTLANFCTSIKHMSTPSLLLVVTIAVILVLMQLSILVLLSRPQRIHVIPQAGCTKGMGNRGDAVASVGRQIKYLKEEMHLVETLLEKMQDEHAQLKEKLRELELFRN</sequence>
<dbReference type="PANTHER" id="PTHR47666:SF1">
    <property type="entry name" value="PROTEIN VASCULAR ASSOCIATED DEATH 1, CHLOROPLASTIC"/>
    <property type="match status" value="1"/>
</dbReference>
<dbReference type="InterPro" id="IPR004182">
    <property type="entry name" value="GRAM"/>
</dbReference>
<organism evidence="9">
    <name type="scientific">Salvia splendens</name>
    <name type="common">Scarlet sage</name>
    <dbReference type="NCBI Taxonomy" id="180675"/>
    <lineage>
        <taxon>Eukaryota</taxon>
        <taxon>Viridiplantae</taxon>
        <taxon>Streptophyta</taxon>
        <taxon>Embryophyta</taxon>
        <taxon>Tracheophyta</taxon>
        <taxon>Spermatophyta</taxon>
        <taxon>Magnoliopsida</taxon>
        <taxon>eudicotyledons</taxon>
        <taxon>Gunneridae</taxon>
        <taxon>Pentapetalae</taxon>
        <taxon>asterids</taxon>
        <taxon>lamiids</taxon>
        <taxon>Lamiales</taxon>
        <taxon>Lamiaceae</taxon>
        <taxon>Nepetoideae</taxon>
        <taxon>Mentheae</taxon>
        <taxon>Salviinae</taxon>
        <taxon>Salvia</taxon>
        <taxon>Salvia subgen. Calosphace</taxon>
        <taxon>core Calosphace</taxon>
    </lineage>
</organism>
<dbReference type="Proteomes" id="UP000298416">
    <property type="component" value="Unassembled WGS sequence"/>
</dbReference>
<comment type="caution">
    <text evidence="9">The sequence shown here is derived from an EMBL/GenBank/DDBJ whole genome shotgun (WGS) entry which is preliminary data.</text>
</comment>
<evidence type="ECO:0000256" key="5">
    <source>
        <dbReference type="SAM" id="Coils"/>
    </source>
</evidence>
<evidence type="ECO:0000256" key="3">
    <source>
        <dbReference type="ARBA" id="ARBA00022989"/>
    </source>
</evidence>
<comment type="subcellular location">
    <subcellularLocation>
        <location evidence="1">Membrane</location>
        <topology evidence="1">Single-pass membrane protein</topology>
    </subcellularLocation>
</comment>
<dbReference type="PANTHER" id="PTHR47666">
    <property type="entry name" value="PROTEIN VASCULAR ASSOCIATED DEATH 1, CHLOROPLASTIC"/>
    <property type="match status" value="1"/>
</dbReference>
<evidence type="ECO:0000256" key="2">
    <source>
        <dbReference type="ARBA" id="ARBA00022692"/>
    </source>
</evidence>
<accession>A0A8X8YSR9</accession>
<dbReference type="Pfam" id="PF02893">
    <property type="entry name" value="GRAM"/>
    <property type="match status" value="1"/>
</dbReference>
<feature type="compositionally biased region" description="Low complexity" evidence="6">
    <location>
        <begin position="30"/>
        <end position="39"/>
    </location>
</feature>
<feature type="compositionally biased region" description="Polar residues" evidence="6">
    <location>
        <begin position="282"/>
        <end position="291"/>
    </location>
</feature>
<evidence type="ECO:0000256" key="1">
    <source>
        <dbReference type="ARBA" id="ARBA00004167"/>
    </source>
</evidence>
<feature type="transmembrane region" description="Helical" evidence="7">
    <location>
        <begin position="564"/>
        <end position="585"/>
    </location>
</feature>
<dbReference type="PROSITE" id="PS51778">
    <property type="entry name" value="VAST"/>
    <property type="match status" value="1"/>
</dbReference>
<keyword evidence="5" id="KW-0175">Coiled coil</keyword>
<evidence type="ECO:0000256" key="6">
    <source>
        <dbReference type="SAM" id="MobiDB-lite"/>
    </source>
</evidence>
<evidence type="ECO:0000256" key="7">
    <source>
        <dbReference type="SAM" id="Phobius"/>
    </source>
</evidence>
<evidence type="ECO:0000313" key="10">
    <source>
        <dbReference type="Proteomes" id="UP000298416"/>
    </source>
</evidence>
<dbReference type="GO" id="GO:0016020">
    <property type="term" value="C:membrane"/>
    <property type="evidence" value="ECO:0007669"/>
    <property type="project" value="UniProtKB-SubCell"/>
</dbReference>
<dbReference type="Pfam" id="PF16016">
    <property type="entry name" value="VASt"/>
    <property type="match status" value="1"/>
</dbReference>
<dbReference type="EMBL" id="PNBA02000001">
    <property type="protein sequence ID" value="KAG6435601.1"/>
    <property type="molecule type" value="Genomic_DNA"/>
</dbReference>
<reference evidence="9" key="2">
    <citation type="submission" date="2020-08" db="EMBL/GenBank/DDBJ databases">
        <title>Plant Genome Project.</title>
        <authorList>
            <person name="Zhang R.-G."/>
        </authorList>
    </citation>
    <scope>NUCLEOTIDE SEQUENCE</scope>
    <source>
        <strain evidence="9">Huo1</strain>
        <tissue evidence="9">Leaf</tissue>
    </source>
</reference>
<evidence type="ECO:0000256" key="4">
    <source>
        <dbReference type="ARBA" id="ARBA00023136"/>
    </source>
</evidence>
<feature type="region of interest" description="Disordered" evidence="6">
    <location>
        <begin position="1"/>
        <end position="57"/>
    </location>
</feature>
<feature type="compositionally biased region" description="Polar residues" evidence="6">
    <location>
        <begin position="19"/>
        <end position="29"/>
    </location>
</feature>
<feature type="domain" description="VASt" evidence="8">
    <location>
        <begin position="305"/>
        <end position="477"/>
    </location>
</feature>
<feature type="coiled-coil region" evidence="5">
    <location>
        <begin position="617"/>
        <end position="651"/>
    </location>
</feature>
<name>A0A8X8YSR9_SALSN</name>
<dbReference type="Gene3D" id="2.30.29.30">
    <property type="entry name" value="Pleckstrin-homology domain (PH domain)/Phosphotyrosine-binding domain (PTB)"/>
    <property type="match status" value="1"/>
</dbReference>
<gene>
    <name evidence="9" type="ORF">SASPL_100475</name>
</gene>
<dbReference type="CDD" id="cd13220">
    <property type="entry name" value="PH-GRAM_GRAMDC"/>
    <property type="match status" value="1"/>
</dbReference>
<proteinExistence type="predicted"/>
<feature type="region of interest" description="Disordered" evidence="6">
    <location>
        <begin position="277"/>
        <end position="302"/>
    </location>
</feature>
<dbReference type="SMART" id="SM00568">
    <property type="entry name" value="GRAM"/>
    <property type="match status" value="1"/>
</dbReference>
<keyword evidence="2 7" id="KW-0812">Transmembrane</keyword>
<dbReference type="GO" id="GO:0043069">
    <property type="term" value="P:negative regulation of programmed cell death"/>
    <property type="evidence" value="ECO:0007669"/>
    <property type="project" value="TreeGrafter"/>
</dbReference>
<keyword evidence="3 7" id="KW-1133">Transmembrane helix</keyword>
<dbReference type="AlphaFoldDB" id="A0A8X8YSR9"/>
<dbReference type="InterPro" id="IPR011993">
    <property type="entry name" value="PH-like_dom_sf"/>
</dbReference>